<proteinExistence type="predicted"/>
<reference evidence="2" key="1">
    <citation type="journal article" date="2019" name="Int. J. Syst. Evol. Microbiol.">
        <title>The Global Catalogue of Microorganisms (GCM) 10K type strain sequencing project: providing services to taxonomists for standard genome sequencing and annotation.</title>
        <authorList>
            <consortium name="The Broad Institute Genomics Platform"/>
            <consortium name="The Broad Institute Genome Sequencing Center for Infectious Disease"/>
            <person name="Wu L."/>
            <person name="Ma J."/>
        </authorList>
    </citation>
    <scope>NUCLEOTIDE SEQUENCE [LARGE SCALE GENOMIC DNA]</scope>
    <source>
        <strain evidence="2">JCM 13501</strain>
    </source>
</reference>
<protein>
    <submittedName>
        <fullName evidence="1">Uncharacterized protein</fullName>
    </submittedName>
</protein>
<dbReference type="Proteomes" id="UP000616499">
    <property type="component" value="Unassembled WGS sequence"/>
</dbReference>
<sequence>MTGIQQQEDQSNEWIKGVPSKDIQRAWLTLREDNGGETRWVVLAKRIRGRWVEYDYDQRNKAEYLAFEVEDEIYSWQRLKTPSAAVHMPEPDLRLE</sequence>
<dbReference type="EMBL" id="BMNW01000018">
    <property type="protein sequence ID" value="GGM30451.1"/>
    <property type="molecule type" value="Genomic_DNA"/>
</dbReference>
<evidence type="ECO:0000313" key="1">
    <source>
        <dbReference type="EMBL" id="GGM30451.1"/>
    </source>
</evidence>
<dbReference type="RefSeq" id="WP_188868512.1">
    <property type="nucleotide sequence ID" value="NZ_BMNW01000018.1"/>
</dbReference>
<gene>
    <name evidence="1" type="ORF">GCM10009425_46310</name>
</gene>
<evidence type="ECO:0000313" key="2">
    <source>
        <dbReference type="Proteomes" id="UP000616499"/>
    </source>
</evidence>
<name>A0ABQ2H4J0_9PSED</name>
<comment type="caution">
    <text evidence="1">The sequence shown here is derived from an EMBL/GenBank/DDBJ whole genome shotgun (WGS) entry which is preliminary data.</text>
</comment>
<keyword evidence="2" id="KW-1185">Reference proteome</keyword>
<organism evidence="1 2">
    <name type="scientific">Pseudomonas asuensis</name>
    <dbReference type="NCBI Taxonomy" id="1825787"/>
    <lineage>
        <taxon>Bacteria</taxon>
        <taxon>Pseudomonadati</taxon>
        <taxon>Pseudomonadota</taxon>
        <taxon>Gammaproteobacteria</taxon>
        <taxon>Pseudomonadales</taxon>
        <taxon>Pseudomonadaceae</taxon>
        <taxon>Pseudomonas</taxon>
    </lineage>
</organism>
<accession>A0ABQ2H4J0</accession>